<dbReference type="InterPro" id="IPR006722">
    <property type="entry name" value="Sedlin"/>
</dbReference>
<evidence type="ECO:0008006" key="3">
    <source>
        <dbReference type="Google" id="ProtNLM"/>
    </source>
</evidence>
<evidence type="ECO:0000313" key="2">
    <source>
        <dbReference type="Proteomes" id="UP000503462"/>
    </source>
</evidence>
<dbReference type="GO" id="GO:0006888">
    <property type="term" value="P:endoplasmic reticulum to Golgi vesicle-mediated transport"/>
    <property type="evidence" value="ECO:0007669"/>
    <property type="project" value="InterPro"/>
</dbReference>
<dbReference type="GO" id="GO:0005737">
    <property type="term" value="C:cytoplasm"/>
    <property type="evidence" value="ECO:0007669"/>
    <property type="project" value="GOC"/>
</dbReference>
<gene>
    <name evidence="1" type="ORF">AMS68_000047</name>
</gene>
<accession>A0A6H0XJ21</accession>
<dbReference type="PANTHER" id="PTHR12403">
    <property type="entry name" value="TRAFFICKING PROTEIN PARTICLE COMPLEX SUBUNIT 2"/>
    <property type="match status" value="1"/>
</dbReference>
<dbReference type="InterPro" id="IPR011012">
    <property type="entry name" value="Longin-like_dom_sf"/>
</dbReference>
<evidence type="ECO:0000313" key="1">
    <source>
        <dbReference type="EMBL" id="QIW94529.1"/>
    </source>
</evidence>
<dbReference type="Gene3D" id="3.30.450.70">
    <property type="match status" value="1"/>
</dbReference>
<organism evidence="1 2">
    <name type="scientific">Peltaster fructicola</name>
    <dbReference type="NCBI Taxonomy" id="286661"/>
    <lineage>
        <taxon>Eukaryota</taxon>
        <taxon>Fungi</taxon>
        <taxon>Dikarya</taxon>
        <taxon>Ascomycota</taxon>
        <taxon>Pezizomycotina</taxon>
        <taxon>Dothideomycetes</taxon>
        <taxon>Dothideomycetes incertae sedis</taxon>
        <taxon>Peltaster</taxon>
    </lineage>
</organism>
<dbReference type="EMBL" id="CP051139">
    <property type="protein sequence ID" value="QIW94529.1"/>
    <property type="molecule type" value="Genomic_DNA"/>
</dbReference>
<dbReference type="AlphaFoldDB" id="A0A6H0XJ21"/>
<reference evidence="1 2" key="1">
    <citation type="journal article" date="2016" name="Sci. Rep.">
        <title>Peltaster fructicola genome reveals evolution from an invasive phytopathogen to an ectophytic parasite.</title>
        <authorList>
            <person name="Xu C."/>
            <person name="Chen H."/>
            <person name="Gleason M.L."/>
            <person name="Xu J.R."/>
            <person name="Liu H."/>
            <person name="Zhang R."/>
            <person name="Sun G."/>
        </authorList>
    </citation>
    <scope>NUCLEOTIDE SEQUENCE [LARGE SCALE GENOMIC DNA]</scope>
    <source>
        <strain evidence="1 2">LNHT1506</strain>
    </source>
</reference>
<sequence>MGPSCLWHARCHRMSYFFTVIGTRDNPLFEYEFGTSKVGGDGLAHFKEEAGHMNQFIVHAALDMVEEVQWVNRDLYLKKVDSFQNNHIHCFMTGGNVKFMLLMNADPSATPYSNYQAQPTSRPNTARTSTLLASNPTSAQTEEAVKAFMLEVYEVWVKCIMNPFYQVNQEVTSPMFRSRVAAAAKKLL</sequence>
<dbReference type="Proteomes" id="UP000503462">
    <property type="component" value="Chromosome 1"/>
</dbReference>
<dbReference type="OrthoDB" id="10252102at2759"/>
<keyword evidence="2" id="KW-1185">Reference proteome</keyword>
<protein>
    <recommendedName>
        <fullName evidence="3">Trafficking protein particle complex subunit</fullName>
    </recommendedName>
</protein>
<proteinExistence type="predicted"/>
<name>A0A6H0XJ21_9PEZI</name>
<dbReference type="Pfam" id="PF04628">
    <property type="entry name" value="Sedlin_N"/>
    <property type="match status" value="1"/>
</dbReference>
<dbReference type="SUPFAM" id="SSF64356">
    <property type="entry name" value="SNARE-like"/>
    <property type="match status" value="1"/>
</dbReference>
<dbReference type="CDD" id="cd14825">
    <property type="entry name" value="TRAPPC2_sedlin"/>
    <property type="match status" value="1"/>
</dbReference>